<dbReference type="SMART" id="SM00710">
    <property type="entry name" value="PbH1"/>
    <property type="match status" value="12"/>
</dbReference>
<evidence type="ECO:0000256" key="1">
    <source>
        <dbReference type="ARBA" id="ARBA00004167"/>
    </source>
</evidence>
<dbReference type="Pfam" id="PF01833">
    <property type="entry name" value="TIG"/>
    <property type="match status" value="1"/>
</dbReference>
<keyword evidence="4 13" id="KW-0812">Transmembrane</keyword>
<proteinExistence type="predicted"/>
<feature type="domain" description="Protein kinase" evidence="15">
    <location>
        <begin position="1507"/>
        <end position="1762"/>
    </location>
</feature>
<dbReference type="InterPro" id="IPR015943">
    <property type="entry name" value="WD40/YVTN_repeat-like_dom_sf"/>
</dbReference>
<dbReference type="SUPFAM" id="SSF81296">
    <property type="entry name" value="E set domains"/>
    <property type="match status" value="1"/>
</dbReference>
<dbReference type="CDD" id="cd00603">
    <property type="entry name" value="IPT_PCSR"/>
    <property type="match status" value="1"/>
</dbReference>
<comment type="subcellular location">
    <subcellularLocation>
        <location evidence="2">Cell projection</location>
    </subcellularLocation>
    <subcellularLocation>
        <location evidence="1">Membrane</location>
        <topology evidence="1">Single-pass membrane protein</topology>
    </subcellularLocation>
</comment>
<feature type="transmembrane region" description="Helical" evidence="13">
    <location>
        <begin position="1449"/>
        <end position="1472"/>
    </location>
</feature>
<dbReference type="GO" id="GO:0007169">
    <property type="term" value="P:cell surface receptor protein tyrosine kinase signaling pathway"/>
    <property type="evidence" value="ECO:0007669"/>
    <property type="project" value="TreeGrafter"/>
</dbReference>
<dbReference type="InterPro" id="IPR050122">
    <property type="entry name" value="RTK"/>
</dbReference>
<evidence type="ECO:0000256" key="8">
    <source>
        <dbReference type="ARBA" id="ARBA00023180"/>
    </source>
</evidence>
<feature type="region of interest" description="Disordered" evidence="12">
    <location>
        <begin position="2027"/>
        <end position="2048"/>
    </location>
</feature>
<evidence type="ECO:0000256" key="11">
    <source>
        <dbReference type="PROSITE-ProRule" id="PRU10141"/>
    </source>
</evidence>
<dbReference type="InterPro" id="IPR001680">
    <property type="entry name" value="WD40_rpt"/>
</dbReference>
<keyword evidence="6 13" id="KW-0472">Membrane</keyword>
<dbReference type="SUPFAM" id="SSF56112">
    <property type="entry name" value="Protein kinase-like (PK-like)"/>
    <property type="match status" value="1"/>
</dbReference>
<dbReference type="SMART" id="SM00320">
    <property type="entry name" value="WD40"/>
    <property type="match status" value="4"/>
</dbReference>
<dbReference type="EMBL" id="MDYQ01000006">
    <property type="protein sequence ID" value="PRP88994.1"/>
    <property type="molecule type" value="Genomic_DNA"/>
</dbReference>
<dbReference type="SMART" id="SM00219">
    <property type="entry name" value="TyrKc"/>
    <property type="match status" value="1"/>
</dbReference>
<dbReference type="GO" id="GO:0043235">
    <property type="term" value="C:receptor complex"/>
    <property type="evidence" value="ECO:0007669"/>
    <property type="project" value="TreeGrafter"/>
</dbReference>
<feature type="transmembrane region" description="Helical" evidence="13">
    <location>
        <begin position="1565"/>
        <end position="1585"/>
    </location>
</feature>
<dbReference type="InterPro" id="IPR008266">
    <property type="entry name" value="Tyr_kinase_AS"/>
</dbReference>
<dbReference type="PROSITE" id="PS00107">
    <property type="entry name" value="PROTEIN_KINASE_ATP"/>
    <property type="match status" value="1"/>
</dbReference>
<evidence type="ECO:0000259" key="15">
    <source>
        <dbReference type="PROSITE" id="PS50011"/>
    </source>
</evidence>
<dbReference type="PANTHER" id="PTHR24416">
    <property type="entry name" value="TYROSINE-PROTEIN KINASE RECEPTOR"/>
    <property type="match status" value="1"/>
</dbReference>
<keyword evidence="5 13" id="KW-1133">Transmembrane helix</keyword>
<feature type="signal peptide" evidence="14">
    <location>
        <begin position="1"/>
        <end position="17"/>
    </location>
</feature>
<keyword evidence="8" id="KW-0325">Glycoprotein</keyword>
<evidence type="ECO:0000256" key="14">
    <source>
        <dbReference type="SAM" id="SignalP"/>
    </source>
</evidence>
<dbReference type="PANTHER" id="PTHR24416:SF611">
    <property type="entry name" value="TYROSINE-PROTEIN KINASE TRANSMEMBRANE RECEPTOR ROR"/>
    <property type="match status" value="1"/>
</dbReference>
<dbReference type="SUPFAM" id="SSF51126">
    <property type="entry name" value="Pectin lyase-like"/>
    <property type="match status" value="2"/>
</dbReference>
<protein>
    <recommendedName>
        <fullName evidence="3">receptor protein-tyrosine kinase</fullName>
        <ecNumber evidence="3">2.7.10.1</ecNumber>
    </recommendedName>
</protein>
<dbReference type="InterPro" id="IPR011050">
    <property type="entry name" value="Pectin_lyase_fold/virulence"/>
</dbReference>
<dbReference type="InParanoid" id="A0A2P6NYF7"/>
<evidence type="ECO:0000313" key="17">
    <source>
        <dbReference type="Proteomes" id="UP000241769"/>
    </source>
</evidence>
<dbReference type="Gene3D" id="2.60.40.10">
    <property type="entry name" value="Immunoglobulins"/>
    <property type="match status" value="1"/>
</dbReference>
<dbReference type="InterPro" id="IPR011047">
    <property type="entry name" value="Quinoprotein_ADH-like_sf"/>
</dbReference>
<dbReference type="InterPro" id="IPR000719">
    <property type="entry name" value="Prot_kinase_dom"/>
</dbReference>
<keyword evidence="7" id="KW-0675">Receptor</keyword>
<comment type="catalytic activity">
    <reaction evidence="10">
        <text>L-tyrosyl-[protein] + ATP = O-phospho-L-tyrosyl-[protein] + ADP + H(+)</text>
        <dbReference type="Rhea" id="RHEA:10596"/>
        <dbReference type="Rhea" id="RHEA-COMP:10136"/>
        <dbReference type="Rhea" id="RHEA-COMP:20101"/>
        <dbReference type="ChEBI" id="CHEBI:15378"/>
        <dbReference type="ChEBI" id="CHEBI:30616"/>
        <dbReference type="ChEBI" id="CHEBI:46858"/>
        <dbReference type="ChEBI" id="CHEBI:61978"/>
        <dbReference type="ChEBI" id="CHEBI:456216"/>
        <dbReference type="EC" id="2.7.10.1"/>
    </reaction>
</comment>
<feature type="binding site" evidence="11">
    <location>
        <position position="1534"/>
    </location>
    <ligand>
        <name>ATP</name>
        <dbReference type="ChEBI" id="CHEBI:30616"/>
    </ligand>
</feature>
<keyword evidence="14" id="KW-0732">Signal</keyword>
<keyword evidence="17" id="KW-1185">Reference proteome</keyword>
<feature type="compositionally biased region" description="Low complexity" evidence="12">
    <location>
        <begin position="2031"/>
        <end position="2046"/>
    </location>
</feature>
<dbReference type="CDD" id="cd00192">
    <property type="entry name" value="PTKc"/>
    <property type="match status" value="1"/>
</dbReference>
<feature type="chain" id="PRO_5015190780" description="receptor protein-tyrosine kinase" evidence="14">
    <location>
        <begin position="18"/>
        <end position="2410"/>
    </location>
</feature>
<reference evidence="16 17" key="1">
    <citation type="journal article" date="2018" name="Genome Biol. Evol.">
        <title>Multiple Roots of Fruiting Body Formation in Amoebozoa.</title>
        <authorList>
            <person name="Hillmann F."/>
            <person name="Forbes G."/>
            <person name="Novohradska S."/>
            <person name="Ferling I."/>
            <person name="Riege K."/>
            <person name="Groth M."/>
            <person name="Westermann M."/>
            <person name="Marz M."/>
            <person name="Spaller T."/>
            <person name="Winckler T."/>
            <person name="Schaap P."/>
            <person name="Glockner G."/>
        </authorList>
    </citation>
    <scope>NUCLEOTIDE SEQUENCE [LARGE SCALE GENOMIC DNA]</scope>
    <source>
        <strain evidence="16 17">Jena</strain>
    </source>
</reference>
<gene>
    <name evidence="16" type="ORF">PROFUN_02272</name>
</gene>
<dbReference type="Gene3D" id="3.30.200.20">
    <property type="entry name" value="Phosphorylase Kinase, domain 1"/>
    <property type="match status" value="1"/>
</dbReference>
<dbReference type="InterPro" id="IPR014756">
    <property type="entry name" value="Ig_E-set"/>
</dbReference>
<dbReference type="InterPro" id="IPR006626">
    <property type="entry name" value="PbH1"/>
</dbReference>
<evidence type="ECO:0000256" key="2">
    <source>
        <dbReference type="ARBA" id="ARBA00004316"/>
    </source>
</evidence>
<evidence type="ECO:0000256" key="5">
    <source>
        <dbReference type="ARBA" id="ARBA00022989"/>
    </source>
</evidence>
<name>A0A2P6NYF7_9EUKA</name>
<keyword evidence="11" id="KW-0067">ATP-binding</keyword>
<dbReference type="OrthoDB" id="6262491at2759"/>
<evidence type="ECO:0000256" key="4">
    <source>
        <dbReference type="ARBA" id="ARBA00022692"/>
    </source>
</evidence>
<dbReference type="GO" id="GO:0005886">
    <property type="term" value="C:plasma membrane"/>
    <property type="evidence" value="ECO:0007669"/>
    <property type="project" value="TreeGrafter"/>
</dbReference>
<keyword evidence="9" id="KW-0966">Cell projection</keyword>
<sequence length="2410" mass="260108">MMLLYLLLLALLSLSTALQITPPTSGIQTNGPRDVTVKGSGFSNIGQLRIRFGDVIVPLTDRNLGDLNYYNSTTQIGCTLNCIATPGCTMSVYSATRKRCWIKSPAADPESYLADRNLVYVTGVEVTNVTVVDNKTLTFRMPAWGGMNVSVSLKQSLAHQAFIPRQLTVSTVTIESSLTSSAPIISSVTPLSIPSNGSICTITGQNLLSGDTTVYAGGYQCIIQKISSTSITCLWVPGQGGPYNLTVNVQGYVDVSQQVSFMAGPNYVASSTNVTDVLSFVRNSTLNWNIISIYLSSDLGLPPYPTNLSIQVDPQMSVWVIFEPLASYHILTSTAALYLLPASNSSASSLNMMIVAPTVFVQFFSFNSKTSLRFVSDSVHLNHMQWFGAAPLFFSVGQLEVYNCIFNFSSQIFSFDSRLDTVVEVSQCQFITSYTKGPILLFRGFILSSKFDSGLASNIHSVSIHSNSFIPASNLSIQSLTNGTSIYENTFYGSVLSLCGGSVYRNVLLLSTSINNSCGKLIISSNYYSSVDDSIVISGGEVDINGEFFYATRRAPISVRGGTVRVSDSYFQSGLYDINIIDGTVYVNNCTMMSTISQSITVGVLGSLYISNSSFSLANQAILSSGNCTVYNSFFQSNTRGILVDGGNFYEEGNTFSGHTISTIVAYSTAINLTSTSSQFLRNSNRDGGAISVSAITNSTYSSGLQLNVYNGTFTDNIATATGGSIAVSGTLSSVVIQNCFFLRNTAGKDGGAIDITSATIRSVILQDLSIEDGSVGGSGGAIHVFGSVQSMNMTRIRGTHMVASQGGFIMISSNEGEITMDDISAEGCTALVGGAIYLMGESNRSDIYMYNVNLYNNSANLLGGGFYIDGIFDVLAIRGGRIENNACKFQGVGIVTIPGSKQNTLIIESNMRYNSAQTGAGVCLLGSVQATGSAVYVDKVSCPIVIYNSSFIGNVATTDGGAVCLQGGKYSLSTFNTTWSENVAVGNGAGLYLSGAWSGVDLIAHDAYGNNATAGGSVYISSGVTGAIKIERSTMKENFANQGAAMYINLQSDLIVRGGNFSQNTAVSSAAAIYTTSFTNISTVMISDSEFAANIAPKEAAYQAEGRSSTSIKSSAIVLYATSDTIDIIGGRYVDNEGAQGAAFQHPIFYSTNRLKIANATFSGNVILATGQGGAISISGSSTTIEFTNNTFLGNSAKSGGGAVYILGTSSSTTLTLQGGNFSQCYTTSNDGGAILVQGPLQSVHMSAISFYGCRAMGGAGGSMTYGGAIGSVDIDSCDFYNNSASTGGSLKLTTQIITKRSAYTPISLRSSSFYSNQAIQGGGAVYVQNLGDERSVMLEGNVFGDNVSPSKDCVYVVGGATMTGDVVTNGFIHVGPSTTVDVINGSYPQNSFLLSSSDSVVKVSSMGYNEASTLFSCPSGCVAGDSANINSSADLISSSPSDLTNGVIAGIVVGVCTFLIIITIVIVFIVHRSRRQPALQSMELVDLSKLNLEPAKKSIINFDDIKNMKVVGHGAFGIVYSATWRESKVAVKQIRSDYITTDQLKDFLGEVAILQNLRPHVNVVLFLGVSFPPQPLAIITAYLRENSIGFSMKKEMMIGIAAGMIHLHAEGVIHRDLAVRNILLTKSLQPKVSDFGLSRESSDGSDGGMTQSNIGPIKWMAPESITDRFYSSKSDGELFVRGETERTSVWSYGVLCWEICTVQEPWAGRQAMDVATAVCARNETLTIPEESDDVISYTLKQCWQRRPEDRPSFSDVYRWLTDKVWDEAEAERQMQEKDKRITLIDEVGRTELWPVFVRGRRDLEGERRKNGELILSSDNKSRIIYSESPPLRGEHHRRHHNPLGGLKRSFPWWLFTAGALSSAGDVNAIFNKRRDKTPEGNERDAAAIVDGSIEVATDRAITLKEKITSQRSQGDGFLWNKANMEQSFKQFQDLMGQFLNLLEETKNHMFSAVPLHKKTAASVRIRSVSAIEDPPNSTRQSYDVTTSPRWSSQIYKHETPKLSLSDRTNSKGSLLQRLDSFRGQKLKPSGSISNSDSDDVVSTTSDDEDGPFLLVKKCRPLHSSSVLCMALVEDYLWVGCENGLLRLWSKSTCQSQGDFKAHEEGVTCIIGVDGKVWTGCRDGTVQVWSFNGERVMSLKRISASSSKSPCVFLLHNEKRVLCGRGDGQIALYSAKSGKHKGKVFTGKRYLTTSHRHGKMLLLAAEGEMIILDLTTLRITMTVPTPDQLISTFASNGAFEVWSSGRDEDREKDIIRCWDIQTGRCLRAITSEGRVSAMKEVRQNNVNSVWVCLEGGHISVHGSNNYEIMQEFEHHTDSVHCITIDDRSQIWTGSSDTSTCIWRRTPDKRAKSPAVSRHPPSSLSKDSVIFVKGLSRQASIDNCTILDPPKHILVLKRQFFVTAIFPATR</sequence>
<dbReference type="SUPFAM" id="SSF50998">
    <property type="entry name" value="Quinoprotein alcohol dehydrogenase-like"/>
    <property type="match status" value="1"/>
</dbReference>
<dbReference type="GO" id="GO:0004714">
    <property type="term" value="F:transmembrane receptor protein tyrosine kinase activity"/>
    <property type="evidence" value="ECO:0007669"/>
    <property type="project" value="UniProtKB-EC"/>
</dbReference>
<keyword evidence="11" id="KW-0547">Nucleotide-binding</keyword>
<accession>A0A2P6NYF7</accession>
<evidence type="ECO:0000256" key="7">
    <source>
        <dbReference type="ARBA" id="ARBA00023170"/>
    </source>
</evidence>
<evidence type="ECO:0000256" key="10">
    <source>
        <dbReference type="ARBA" id="ARBA00051243"/>
    </source>
</evidence>
<dbReference type="Gene3D" id="1.10.510.10">
    <property type="entry name" value="Transferase(Phosphotransferase) domain 1"/>
    <property type="match status" value="1"/>
</dbReference>
<dbReference type="InterPro" id="IPR013783">
    <property type="entry name" value="Ig-like_fold"/>
</dbReference>
<evidence type="ECO:0000256" key="3">
    <source>
        <dbReference type="ARBA" id="ARBA00011902"/>
    </source>
</evidence>
<dbReference type="InterPro" id="IPR011009">
    <property type="entry name" value="Kinase-like_dom_sf"/>
</dbReference>
<dbReference type="STRING" id="1890364.A0A2P6NYF7"/>
<dbReference type="InterPro" id="IPR002909">
    <property type="entry name" value="IPT_dom"/>
</dbReference>
<organism evidence="16 17">
    <name type="scientific">Planoprotostelium fungivorum</name>
    <dbReference type="NCBI Taxonomy" id="1890364"/>
    <lineage>
        <taxon>Eukaryota</taxon>
        <taxon>Amoebozoa</taxon>
        <taxon>Evosea</taxon>
        <taxon>Variosea</taxon>
        <taxon>Cavosteliida</taxon>
        <taxon>Cavosteliaceae</taxon>
        <taxon>Planoprotostelium</taxon>
    </lineage>
</organism>
<dbReference type="InterPro" id="IPR001245">
    <property type="entry name" value="Ser-Thr/Tyr_kinase_cat_dom"/>
</dbReference>
<evidence type="ECO:0000256" key="9">
    <source>
        <dbReference type="ARBA" id="ARBA00023273"/>
    </source>
</evidence>
<dbReference type="InterPro" id="IPR017441">
    <property type="entry name" value="Protein_kinase_ATP_BS"/>
</dbReference>
<evidence type="ECO:0000256" key="6">
    <source>
        <dbReference type="ARBA" id="ARBA00023136"/>
    </source>
</evidence>
<dbReference type="GO" id="GO:0042995">
    <property type="term" value="C:cell projection"/>
    <property type="evidence" value="ECO:0007669"/>
    <property type="project" value="UniProtKB-SubCell"/>
</dbReference>
<dbReference type="EC" id="2.7.10.1" evidence="3"/>
<evidence type="ECO:0000313" key="16">
    <source>
        <dbReference type="EMBL" id="PRP88994.1"/>
    </source>
</evidence>
<dbReference type="Gene3D" id="2.130.10.10">
    <property type="entry name" value="YVTN repeat-like/Quinoprotein amine dehydrogenase"/>
    <property type="match status" value="2"/>
</dbReference>
<comment type="caution">
    <text evidence="16">The sequence shown here is derived from an EMBL/GenBank/DDBJ whole genome shotgun (WGS) entry which is preliminary data.</text>
</comment>
<dbReference type="Proteomes" id="UP000241769">
    <property type="component" value="Unassembled WGS sequence"/>
</dbReference>
<dbReference type="Pfam" id="PF07714">
    <property type="entry name" value="PK_Tyr_Ser-Thr"/>
    <property type="match status" value="1"/>
</dbReference>
<dbReference type="PROSITE" id="PS50011">
    <property type="entry name" value="PROTEIN_KINASE_DOM"/>
    <property type="match status" value="1"/>
</dbReference>
<evidence type="ECO:0000256" key="13">
    <source>
        <dbReference type="SAM" id="Phobius"/>
    </source>
</evidence>
<evidence type="ECO:0000256" key="12">
    <source>
        <dbReference type="SAM" id="MobiDB-lite"/>
    </source>
</evidence>
<dbReference type="InterPro" id="IPR020635">
    <property type="entry name" value="Tyr_kinase_cat_dom"/>
</dbReference>
<dbReference type="PROSITE" id="PS00109">
    <property type="entry name" value="PROTEIN_KINASE_TYR"/>
    <property type="match status" value="1"/>
</dbReference>
<dbReference type="GO" id="GO:0005524">
    <property type="term" value="F:ATP binding"/>
    <property type="evidence" value="ECO:0007669"/>
    <property type="project" value="UniProtKB-UniRule"/>
</dbReference>